<protein>
    <submittedName>
        <fullName evidence="3">DNA-binding protein Ptr</fullName>
    </submittedName>
</protein>
<name>A0A0H4JMV1_9GAMM</name>
<dbReference type="Gene3D" id="1.10.1660.10">
    <property type="match status" value="1"/>
</dbReference>
<accession>A0A0H4JMV1</accession>
<sequence>MKNDLYFSSKDVAKRLSIEPVTVRKYSQMLEEQGYSFKKDEKNWRQYSEDDIHFLQYICHLKEMGKSLDESVHHVASLFRSNLNIAKSAISLQEEENPFLQFMKSQEEFNKKLLERMDQRDKNLMASIRELQDTRKELAAASRKKWWEFWK</sequence>
<proteinExistence type="predicted"/>
<dbReference type="InterPro" id="IPR009061">
    <property type="entry name" value="DNA-bd_dom_put_sf"/>
</dbReference>
<feature type="coiled-coil region" evidence="1">
    <location>
        <begin position="114"/>
        <end position="144"/>
    </location>
</feature>
<dbReference type="RefSeq" id="WP_173026342.1">
    <property type="nucleotide sequence ID" value="NZ_KP738729.1"/>
</dbReference>
<dbReference type="Pfam" id="PF13152">
    <property type="entry name" value="DUF3967"/>
    <property type="match status" value="1"/>
</dbReference>
<keyword evidence="3" id="KW-0238">DNA-binding</keyword>
<keyword evidence="3" id="KW-0614">Plasmid</keyword>
<dbReference type="InterPro" id="IPR000551">
    <property type="entry name" value="MerR-type_HTH_dom"/>
</dbReference>
<evidence type="ECO:0000256" key="1">
    <source>
        <dbReference type="SAM" id="Coils"/>
    </source>
</evidence>
<dbReference type="SUPFAM" id="SSF46955">
    <property type="entry name" value="Putative DNA-binding domain"/>
    <property type="match status" value="1"/>
</dbReference>
<feature type="domain" description="HTH merR-type" evidence="2">
    <location>
        <begin position="7"/>
        <end position="78"/>
    </location>
</feature>
<geneLocation type="plasmid" evidence="3">
    <name>pNe-1</name>
</geneLocation>
<dbReference type="AlphaFoldDB" id="A0A0H4JMV1"/>
<organism evidence="3">
    <name type="scientific">Aeromonas sp. Ne-1</name>
    <dbReference type="NCBI Taxonomy" id="1675689"/>
    <lineage>
        <taxon>Bacteria</taxon>
        <taxon>Pseudomonadati</taxon>
        <taxon>Pseudomonadota</taxon>
        <taxon>Gammaproteobacteria</taxon>
        <taxon>Aeromonadales</taxon>
        <taxon>Aeromonadaceae</taxon>
        <taxon>Aeromonas</taxon>
    </lineage>
</organism>
<evidence type="ECO:0000313" key="3">
    <source>
        <dbReference type="EMBL" id="AKO69651.1"/>
    </source>
</evidence>
<dbReference type="EMBL" id="KP738729">
    <property type="protein sequence ID" value="AKO69651.1"/>
    <property type="molecule type" value="Genomic_DNA"/>
</dbReference>
<reference evidence="3" key="1">
    <citation type="journal article" date="2015" name="Toxicon">
        <title>Production level of tetrodotoxin in Aeromonas is associated with the copy number of a plasmid.</title>
        <authorList>
            <person name="Liu J."/>
            <person name="Wei F."/>
            <person name="Lu Y."/>
            <person name="Ma T."/>
            <person name="Zhao J."/>
            <person name="Gong X."/>
            <person name="Bao B."/>
        </authorList>
    </citation>
    <scope>NUCLEOTIDE SEQUENCE</scope>
    <source>
        <strain evidence="3">Ne-1</strain>
        <plasmid evidence="3">pNe-1</plasmid>
    </source>
</reference>
<dbReference type="GO" id="GO:0003677">
    <property type="term" value="F:DNA binding"/>
    <property type="evidence" value="ECO:0007669"/>
    <property type="project" value="UniProtKB-KW"/>
</dbReference>
<dbReference type="SMART" id="SM00422">
    <property type="entry name" value="HTH_MERR"/>
    <property type="match status" value="1"/>
</dbReference>
<dbReference type="InterPro" id="IPR025052">
    <property type="entry name" value="DUF3967"/>
</dbReference>
<dbReference type="CDD" id="cd00592">
    <property type="entry name" value="HTH_MerR-like"/>
    <property type="match status" value="1"/>
</dbReference>
<keyword evidence="1" id="KW-0175">Coiled coil</keyword>
<dbReference type="GO" id="GO:0006355">
    <property type="term" value="P:regulation of DNA-templated transcription"/>
    <property type="evidence" value="ECO:0007669"/>
    <property type="project" value="InterPro"/>
</dbReference>
<dbReference type="Pfam" id="PF13411">
    <property type="entry name" value="MerR_1"/>
    <property type="match status" value="1"/>
</dbReference>
<evidence type="ECO:0000259" key="2">
    <source>
        <dbReference type="SMART" id="SM00422"/>
    </source>
</evidence>